<organism evidence="1 2">
    <name type="scientific">Pseudoalteromonas ulvae</name>
    <dbReference type="NCBI Taxonomy" id="107327"/>
    <lineage>
        <taxon>Bacteria</taxon>
        <taxon>Pseudomonadati</taxon>
        <taxon>Pseudomonadota</taxon>
        <taxon>Gammaproteobacteria</taxon>
        <taxon>Alteromonadales</taxon>
        <taxon>Pseudoalteromonadaceae</taxon>
        <taxon>Pseudoalteromonas</taxon>
    </lineage>
</organism>
<keyword evidence="2" id="KW-1185">Reference proteome</keyword>
<gene>
    <name evidence="1" type="ORF">B1199_04690</name>
</gene>
<comment type="caution">
    <text evidence="1">The sequence shown here is derived from an EMBL/GenBank/DDBJ whole genome shotgun (WGS) entry which is preliminary data.</text>
</comment>
<evidence type="ECO:0000313" key="2">
    <source>
        <dbReference type="Proteomes" id="UP000194841"/>
    </source>
</evidence>
<evidence type="ECO:0008006" key="3">
    <source>
        <dbReference type="Google" id="ProtNLM"/>
    </source>
</evidence>
<evidence type="ECO:0000313" key="1">
    <source>
        <dbReference type="EMBL" id="OUL59558.1"/>
    </source>
</evidence>
<dbReference type="Proteomes" id="UP000194841">
    <property type="component" value="Unassembled WGS sequence"/>
</dbReference>
<accession>A0A244CVE0</accession>
<dbReference type="AlphaFoldDB" id="A0A244CVE0"/>
<protein>
    <recommendedName>
        <fullName evidence="3">Glycine zipper 2TM domain-containing protein</fullName>
    </recommendedName>
</protein>
<reference evidence="1 2" key="1">
    <citation type="submission" date="2017-02" db="EMBL/GenBank/DDBJ databases">
        <title>Pseudoalteromonas ulvae TC14 Genome.</title>
        <authorList>
            <person name="Molmeret M."/>
        </authorList>
    </citation>
    <scope>NUCLEOTIDE SEQUENCE [LARGE SCALE GENOMIC DNA]</scope>
    <source>
        <strain evidence="1">TC14</strain>
    </source>
</reference>
<dbReference type="RefSeq" id="WP_086742948.1">
    <property type="nucleotide sequence ID" value="NZ_MWPV01000001.1"/>
</dbReference>
<name>A0A244CVE0_PSEDV</name>
<dbReference type="OrthoDB" id="6293284at2"/>
<dbReference type="EMBL" id="MWPV01000001">
    <property type="protein sequence ID" value="OUL59558.1"/>
    <property type="molecule type" value="Genomic_DNA"/>
</dbReference>
<proteinExistence type="predicted"/>
<sequence>MKRLFIALLFLNGCATQDIDRADQNEIIKELYVSVESIKNVMLSSNVKTGIVGGAAVGVIDELDGNHEDMISGGLAGALVGGIFTALFEGSNEAYKYSLKSTEEGEFTLIQKELIDTESGCAKLRLGAKATLSSALRENCYIQPNP</sequence>